<organism evidence="1 2">
    <name type="scientific">Hyaloscypha variabilis (strain UAMH 11265 / GT02V1 / F)</name>
    <name type="common">Meliniomyces variabilis</name>
    <dbReference type="NCBI Taxonomy" id="1149755"/>
    <lineage>
        <taxon>Eukaryota</taxon>
        <taxon>Fungi</taxon>
        <taxon>Dikarya</taxon>
        <taxon>Ascomycota</taxon>
        <taxon>Pezizomycotina</taxon>
        <taxon>Leotiomycetes</taxon>
        <taxon>Helotiales</taxon>
        <taxon>Hyaloscyphaceae</taxon>
        <taxon>Hyaloscypha</taxon>
        <taxon>Hyaloscypha variabilis</taxon>
    </lineage>
</organism>
<evidence type="ECO:0000313" key="2">
    <source>
        <dbReference type="Proteomes" id="UP000235786"/>
    </source>
</evidence>
<dbReference type="Proteomes" id="UP000235786">
    <property type="component" value="Unassembled WGS sequence"/>
</dbReference>
<name>A0A2J6RKR6_HYAVF</name>
<dbReference type="AlphaFoldDB" id="A0A2J6RKR6"/>
<reference evidence="1 2" key="1">
    <citation type="submission" date="2016-04" db="EMBL/GenBank/DDBJ databases">
        <title>A degradative enzymes factory behind the ericoid mycorrhizal symbiosis.</title>
        <authorList>
            <consortium name="DOE Joint Genome Institute"/>
            <person name="Martino E."/>
            <person name="Morin E."/>
            <person name="Grelet G."/>
            <person name="Kuo A."/>
            <person name="Kohler A."/>
            <person name="Daghino S."/>
            <person name="Barry K."/>
            <person name="Choi C."/>
            <person name="Cichocki N."/>
            <person name="Clum A."/>
            <person name="Copeland A."/>
            <person name="Hainaut M."/>
            <person name="Haridas S."/>
            <person name="Labutti K."/>
            <person name="Lindquist E."/>
            <person name="Lipzen A."/>
            <person name="Khouja H.-R."/>
            <person name="Murat C."/>
            <person name="Ohm R."/>
            <person name="Olson A."/>
            <person name="Spatafora J."/>
            <person name="Veneault-Fourrey C."/>
            <person name="Henrissat B."/>
            <person name="Grigoriev I."/>
            <person name="Martin F."/>
            <person name="Perotto S."/>
        </authorList>
    </citation>
    <scope>NUCLEOTIDE SEQUENCE [LARGE SCALE GENOMIC DNA]</scope>
    <source>
        <strain evidence="1 2">F</strain>
    </source>
</reference>
<gene>
    <name evidence="1" type="ORF">L207DRAFT_52501</name>
</gene>
<dbReference type="EMBL" id="KZ613947">
    <property type="protein sequence ID" value="PMD39091.1"/>
    <property type="molecule type" value="Genomic_DNA"/>
</dbReference>
<sequence>MLQLSFVPDGYRNPNYFYNVLENKEARLERFGVLLIFLTGEQIWVRARYAPKTLHHKSTGYTCCREKQLGALS</sequence>
<proteinExistence type="predicted"/>
<accession>A0A2J6RKR6</accession>
<keyword evidence="2" id="KW-1185">Reference proteome</keyword>
<protein>
    <submittedName>
        <fullName evidence="1">Uncharacterized protein</fullName>
    </submittedName>
</protein>
<evidence type="ECO:0000313" key="1">
    <source>
        <dbReference type="EMBL" id="PMD39091.1"/>
    </source>
</evidence>